<organism evidence="2 3">
    <name type="scientific">Aspergillus candidus</name>
    <dbReference type="NCBI Taxonomy" id="41067"/>
    <lineage>
        <taxon>Eukaryota</taxon>
        <taxon>Fungi</taxon>
        <taxon>Dikarya</taxon>
        <taxon>Ascomycota</taxon>
        <taxon>Pezizomycotina</taxon>
        <taxon>Eurotiomycetes</taxon>
        <taxon>Eurotiomycetidae</taxon>
        <taxon>Eurotiales</taxon>
        <taxon>Aspergillaceae</taxon>
        <taxon>Aspergillus</taxon>
        <taxon>Aspergillus subgen. Circumdati</taxon>
    </lineage>
</organism>
<keyword evidence="1" id="KW-1133">Transmembrane helix</keyword>
<accession>A0A2I2EZ75</accession>
<dbReference type="AlphaFoldDB" id="A0A2I2EZ75"/>
<gene>
    <name evidence="2" type="ORF">BDW47DRAFT_90295</name>
</gene>
<keyword evidence="1" id="KW-0472">Membrane</keyword>
<dbReference type="OrthoDB" id="10483557at2759"/>
<evidence type="ECO:0000256" key="1">
    <source>
        <dbReference type="SAM" id="Phobius"/>
    </source>
</evidence>
<reference evidence="2 3" key="1">
    <citation type="submission" date="2017-12" db="EMBL/GenBank/DDBJ databases">
        <authorList>
            <consortium name="DOE Joint Genome Institute"/>
            <person name="Haridas S."/>
            <person name="Kjaerbolling I."/>
            <person name="Vesth T.C."/>
            <person name="Frisvad J.C."/>
            <person name="Nybo J.L."/>
            <person name="Theobald S."/>
            <person name="Kuo A."/>
            <person name="Bowyer P."/>
            <person name="Matsuda Y."/>
            <person name="Mondo S."/>
            <person name="Lyhne E.K."/>
            <person name="Kogle M.E."/>
            <person name="Clum A."/>
            <person name="Lipzen A."/>
            <person name="Salamov A."/>
            <person name="Ngan C.Y."/>
            <person name="Daum C."/>
            <person name="Chiniquy J."/>
            <person name="Barry K."/>
            <person name="LaButti K."/>
            <person name="Simmons B.A."/>
            <person name="Magnuson J.K."/>
            <person name="Mortensen U.H."/>
            <person name="Larsen T.O."/>
            <person name="Grigoriev I.V."/>
            <person name="Baker S.E."/>
            <person name="Andersen M.R."/>
            <person name="Nordberg H.P."/>
            <person name="Cantor M.N."/>
            <person name="Hua S.X."/>
        </authorList>
    </citation>
    <scope>NUCLEOTIDE SEQUENCE [LARGE SCALE GENOMIC DNA]</scope>
    <source>
        <strain evidence="2 3">CBS 102.13</strain>
    </source>
</reference>
<keyword evidence="1" id="KW-0812">Transmembrane</keyword>
<dbReference type="Proteomes" id="UP000234585">
    <property type="component" value="Unassembled WGS sequence"/>
</dbReference>
<proteinExistence type="predicted"/>
<feature type="transmembrane region" description="Helical" evidence="1">
    <location>
        <begin position="41"/>
        <end position="63"/>
    </location>
</feature>
<keyword evidence="3" id="KW-1185">Reference proteome</keyword>
<dbReference type="EMBL" id="KZ559198">
    <property type="protein sequence ID" value="PLB33672.1"/>
    <property type="molecule type" value="Genomic_DNA"/>
</dbReference>
<dbReference type="GeneID" id="36527337"/>
<evidence type="ECO:0000313" key="3">
    <source>
        <dbReference type="Proteomes" id="UP000234585"/>
    </source>
</evidence>
<name>A0A2I2EZ75_ASPCN</name>
<sequence>MFSSQLYRLLGEERRRDVWRTLGAAGRKKRTGRNAPQNNKITGVISLLSLFYHICCWCGPVYLNERILHLP</sequence>
<evidence type="ECO:0000313" key="2">
    <source>
        <dbReference type="EMBL" id="PLB33672.1"/>
    </source>
</evidence>
<protein>
    <submittedName>
        <fullName evidence="2">Uncharacterized protein</fullName>
    </submittedName>
</protein>
<dbReference type="RefSeq" id="XP_024667684.1">
    <property type="nucleotide sequence ID" value="XM_024820177.1"/>
</dbReference>